<dbReference type="Gene3D" id="1.10.10.10">
    <property type="entry name" value="Winged helix-like DNA-binding domain superfamily/Winged helix DNA-binding domain"/>
    <property type="match status" value="1"/>
</dbReference>
<dbReference type="GO" id="GO:0003677">
    <property type="term" value="F:DNA binding"/>
    <property type="evidence" value="ECO:0007669"/>
    <property type="project" value="UniProtKB-KW"/>
</dbReference>
<organism evidence="5 6">
    <name type="scientific">Roseateles puraquae</name>
    <dbReference type="NCBI Taxonomy" id="431059"/>
    <lineage>
        <taxon>Bacteria</taxon>
        <taxon>Pseudomonadati</taxon>
        <taxon>Pseudomonadota</taxon>
        <taxon>Betaproteobacteria</taxon>
        <taxon>Burkholderiales</taxon>
        <taxon>Sphaerotilaceae</taxon>
        <taxon>Roseateles</taxon>
    </lineage>
</organism>
<name>A0A254NDP2_9BURK</name>
<evidence type="ECO:0000256" key="1">
    <source>
        <dbReference type="ARBA" id="ARBA00023015"/>
    </source>
</evidence>
<gene>
    <name evidence="5" type="ORF">CDO81_00425</name>
</gene>
<dbReference type="PANTHER" id="PTHR44688:SF16">
    <property type="entry name" value="DNA-BINDING TRANSCRIPTIONAL ACTIVATOR DEVR_DOSR"/>
    <property type="match status" value="1"/>
</dbReference>
<evidence type="ECO:0000313" key="6">
    <source>
        <dbReference type="Proteomes" id="UP000197446"/>
    </source>
</evidence>
<evidence type="ECO:0000256" key="2">
    <source>
        <dbReference type="ARBA" id="ARBA00023125"/>
    </source>
</evidence>
<dbReference type="CDD" id="cd06170">
    <property type="entry name" value="LuxR_C_like"/>
    <property type="match status" value="1"/>
</dbReference>
<dbReference type="Pfam" id="PF00196">
    <property type="entry name" value="GerE"/>
    <property type="match status" value="1"/>
</dbReference>
<keyword evidence="2" id="KW-0238">DNA-binding</keyword>
<dbReference type="PANTHER" id="PTHR44688">
    <property type="entry name" value="DNA-BINDING TRANSCRIPTIONAL ACTIVATOR DEVR_DOSR"/>
    <property type="match status" value="1"/>
</dbReference>
<dbReference type="EMBL" id="NISI01000001">
    <property type="protein sequence ID" value="OWR04992.1"/>
    <property type="molecule type" value="Genomic_DNA"/>
</dbReference>
<dbReference type="InterPro" id="IPR036388">
    <property type="entry name" value="WH-like_DNA-bd_sf"/>
</dbReference>
<dbReference type="SUPFAM" id="SSF46894">
    <property type="entry name" value="C-terminal effector domain of the bipartite response regulators"/>
    <property type="match status" value="1"/>
</dbReference>
<accession>A0A254NDP2</accession>
<reference evidence="5 6" key="1">
    <citation type="journal article" date="2007" name="Int. J. Syst. Evol. Microbiol.">
        <title>Description of Pelomonas aquatica sp. nov. and Pelomonas puraquae sp. nov., isolated from industrial and haemodialysis water.</title>
        <authorList>
            <person name="Gomila M."/>
            <person name="Bowien B."/>
            <person name="Falsen E."/>
            <person name="Moore E.R."/>
            <person name="Lalucat J."/>
        </authorList>
    </citation>
    <scope>NUCLEOTIDE SEQUENCE [LARGE SCALE GENOMIC DNA]</scope>
    <source>
        <strain evidence="5 6">CCUG 52769</strain>
    </source>
</reference>
<dbReference type="InterPro" id="IPR000792">
    <property type="entry name" value="Tscrpt_reg_LuxR_C"/>
</dbReference>
<feature type="domain" description="HTH luxR-type" evidence="4">
    <location>
        <begin position="74"/>
        <end position="139"/>
    </location>
</feature>
<evidence type="ECO:0000313" key="5">
    <source>
        <dbReference type="EMBL" id="OWR04992.1"/>
    </source>
</evidence>
<dbReference type="GO" id="GO:0006355">
    <property type="term" value="P:regulation of DNA-templated transcription"/>
    <property type="evidence" value="ECO:0007669"/>
    <property type="project" value="InterPro"/>
</dbReference>
<dbReference type="PRINTS" id="PR00038">
    <property type="entry name" value="HTHLUXR"/>
</dbReference>
<dbReference type="InterPro" id="IPR016032">
    <property type="entry name" value="Sig_transdc_resp-reg_C-effctor"/>
</dbReference>
<dbReference type="SMART" id="SM00421">
    <property type="entry name" value="HTH_LUXR"/>
    <property type="match status" value="1"/>
</dbReference>
<keyword evidence="6" id="KW-1185">Reference proteome</keyword>
<sequence>MNDLFKLPGYGYDPSLELVVTAPLFLKLKRAASMNGLSVENFMSQSAEREADRLLMLDELARQRQQHATTVAPKTGAQRPLSKREAEVLTLLSRGCTSSEVAGMLRIQSVTVNDHIKSIYRKLGVNNRAGAVVLASKIGLGP</sequence>
<dbReference type="PROSITE" id="PS00622">
    <property type="entry name" value="HTH_LUXR_1"/>
    <property type="match status" value="1"/>
</dbReference>
<dbReference type="PROSITE" id="PS50043">
    <property type="entry name" value="HTH_LUXR_2"/>
    <property type="match status" value="1"/>
</dbReference>
<dbReference type="AlphaFoldDB" id="A0A254NDP2"/>
<keyword evidence="1" id="KW-0805">Transcription regulation</keyword>
<protein>
    <recommendedName>
        <fullName evidence="4">HTH luxR-type domain-containing protein</fullName>
    </recommendedName>
</protein>
<proteinExistence type="predicted"/>
<evidence type="ECO:0000256" key="3">
    <source>
        <dbReference type="ARBA" id="ARBA00023163"/>
    </source>
</evidence>
<evidence type="ECO:0000259" key="4">
    <source>
        <dbReference type="PROSITE" id="PS50043"/>
    </source>
</evidence>
<keyword evidence="3" id="KW-0804">Transcription</keyword>
<comment type="caution">
    <text evidence="5">The sequence shown here is derived from an EMBL/GenBank/DDBJ whole genome shotgun (WGS) entry which is preliminary data.</text>
</comment>
<dbReference type="RefSeq" id="WP_088481206.1">
    <property type="nucleotide sequence ID" value="NZ_NISI01000001.1"/>
</dbReference>
<dbReference type="Proteomes" id="UP000197446">
    <property type="component" value="Unassembled WGS sequence"/>
</dbReference>
<dbReference type="OrthoDB" id="3623000at2"/>